<evidence type="ECO:0000259" key="6">
    <source>
        <dbReference type="PROSITE" id="PS51767"/>
    </source>
</evidence>
<keyword evidence="5" id="KW-0645">Protease</keyword>
<reference evidence="7 8" key="2">
    <citation type="journal article" date="2014" name="J. Gen. Appl. Microbiol.">
        <title>The early diverging ascomycetous budding yeast Saitoella complicata has three histone deacetylases belonging to the Clr6, Hos2, and Rpd3 lineages.</title>
        <authorList>
            <person name="Nishida H."/>
            <person name="Matsumoto T."/>
            <person name="Kondo S."/>
            <person name="Hamamoto M."/>
            <person name="Yoshikawa H."/>
        </authorList>
    </citation>
    <scope>NUCLEOTIDE SEQUENCE [LARGE SCALE GENOMIC DNA]</scope>
    <source>
        <strain evidence="7 8">NRRL Y-17804</strain>
    </source>
</reference>
<dbReference type="GO" id="GO:0006508">
    <property type="term" value="P:proteolysis"/>
    <property type="evidence" value="ECO:0007669"/>
    <property type="project" value="UniProtKB-KW"/>
</dbReference>
<dbReference type="PANTHER" id="PTHR47966:SF65">
    <property type="entry name" value="ASPARTIC-TYPE ENDOPEPTIDASE"/>
    <property type="match status" value="1"/>
</dbReference>
<evidence type="ECO:0000256" key="3">
    <source>
        <dbReference type="PIRSR" id="PIRSR601461-1"/>
    </source>
</evidence>
<dbReference type="InterPro" id="IPR001461">
    <property type="entry name" value="Aspartic_peptidase_A1"/>
</dbReference>
<keyword evidence="8" id="KW-1185">Reference proteome</keyword>
<comment type="caution">
    <text evidence="7">The sequence shown here is derived from an EMBL/GenBank/DDBJ whole genome shotgun (WGS) entry which is preliminary data.</text>
</comment>
<dbReference type="PANTHER" id="PTHR47966">
    <property type="entry name" value="BETA-SITE APP-CLEAVING ENZYME, ISOFORM A-RELATED"/>
    <property type="match status" value="1"/>
</dbReference>
<feature type="disulfide bond" evidence="4">
    <location>
        <begin position="42"/>
        <end position="54"/>
    </location>
</feature>
<reference evidence="7 8" key="1">
    <citation type="journal article" date="2011" name="J. Gen. Appl. Microbiol.">
        <title>Draft genome sequencing of the enigmatic yeast Saitoella complicata.</title>
        <authorList>
            <person name="Nishida H."/>
            <person name="Hamamoto M."/>
            <person name="Sugiyama J."/>
        </authorList>
    </citation>
    <scope>NUCLEOTIDE SEQUENCE [LARGE SCALE GENOMIC DNA]</scope>
    <source>
        <strain evidence="7 8">NRRL Y-17804</strain>
    </source>
</reference>
<dbReference type="SUPFAM" id="SSF50630">
    <property type="entry name" value="Acid proteases"/>
    <property type="match status" value="1"/>
</dbReference>
<dbReference type="PROSITE" id="PS51767">
    <property type="entry name" value="PEPTIDASE_A1"/>
    <property type="match status" value="1"/>
</dbReference>
<dbReference type="OMA" id="LINEYFF"/>
<evidence type="ECO:0000313" key="8">
    <source>
        <dbReference type="Proteomes" id="UP000033140"/>
    </source>
</evidence>
<dbReference type="InterPro" id="IPR033121">
    <property type="entry name" value="PEPTIDASE_A1"/>
</dbReference>
<keyword evidence="5" id="KW-0378">Hydrolase</keyword>
<dbReference type="Pfam" id="PF00026">
    <property type="entry name" value="Asp"/>
    <property type="match status" value="1"/>
</dbReference>
<accession>A0A0E9NIW9</accession>
<keyword evidence="4" id="KW-1015">Disulfide bond</keyword>
<organism evidence="7 8">
    <name type="scientific">Saitoella complicata (strain BCRC 22490 / CBS 7301 / JCM 7358 / NBRC 10748 / NRRL Y-17804)</name>
    <dbReference type="NCBI Taxonomy" id="698492"/>
    <lineage>
        <taxon>Eukaryota</taxon>
        <taxon>Fungi</taxon>
        <taxon>Dikarya</taxon>
        <taxon>Ascomycota</taxon>
        <taxon>Taphrinomycotina</taxon>
        <taxon>Taphrinomycotina incertae sedis</taxon>
        <taxon>Saitoella</taxon>
    </lineage>
</organism>
<feature type="active site" evidence="3">
    <location>
        <position position="28"/>
    </location>
</feature>
<dbReference type="AlphaFoldDB" id="A0A0E9NIW9"/>
<feature type="active site" evidence="3">
    <location>
        <position position="236"/>
    </location>
</feature>
<dbReference type="InterPro" id="IPR021109">
    <property type="entry name" value="Peptidase_aspartic_dom_sf"/>
</dbReference>
<reference evidence="7 8" key="3">
    <citation type="journal article" date="2015" name="Genome Announc.">
        <title>Draft Genome Sequence of the Archiascomycetous Yeast Saitoella complicata.</title>
        <authorList>
            <person name="Yamauchi K."/>
            <person name="Kondo S."/>
            <person name="Hamamoto M."/>
            <person name="Takahashi Y."/>
            <person name="Ogura Y."/>
            <person name="Hayashi T."/>
            <person name="Nishida H."/>
        </authorList>
    </citation>
    <scope>NUCLEOTIDE SEQUENCE [LARGE SCALE GENOMIC DNA]</scope>
    <source>
        <strain evidence="7 8">NRRL Y-17804</strain>
    </source>
</reference>
<keyword evidence="2 5" id="KW-0064">Aspartyl protease</keyword>
<evidence type="ECO:0000313" key="7">
    <source>
        <dbReference type="EMBL" id="GAO49758.1"/>
    </source>
</evidence>
<evidence type="ECO:0000256" key="2">
    <source>
        <dbReference type="ARBA" id="ARBA00022750"/>
    </source>
</evidence>
<feature type="disulfide bond" evidence="4">
    <location>
        <begin position="271"/>
        <end position="313"/>
    </location>
</feature>
<dbReference type="Proteomes" id="UP000033140">
    <property type="component" value="Unassembled WGS sequence"/>
</dbReference>
<sequence length="406" mass="43399">MLNSPGVYEYLINVTIGTPPQNITLIIDTGSSDLWVNTNASCSAFDDSADAALCNQLGVYDPTNSSTFVNYTATDESFILNVTYLTGYVLGSQGSETVGLGSPEVRISNMTFGLAEESPVGVGIMGIGFELNEAEEIMFPTIVDQLYNQGFIDSHLFGLYLDDVDAATGNIVFGGYDEDKIVNDSLIFLPIVPIQLPGNTTGFYLEYLVELDGINITTGTGNSTAFQNTTAFAVLDSGTTALELPNDALSYLVNVTSATFDETFGAYLVDCDAYPADTSEYISFTFHDQRNGTTKSLNVSFYELVVPLDQSTCALAVEPAETDNFLILGGPFLRSTYVIFDLDEEMIVMGQTLFNTTASNIAEVPANSTEGPFNVSSIAPTITFSYTGLPTTTNIGIGNDGTATST</sequence>
<dbReference type="PROSITE" id="PS00141">
    <property type="entry name" value="ASP_PROTEASE"/>
    <property type="match status" value="1"/>
</dbReference>
<comment type="similarity">
    <text evidence="1 5">Belongs to the peptidase A1 family.</text>
</comment>
<evidence type="ECO:0000256" key="4">
    <source>
        <dbReference type="PIRSR" id="PIRSR601461-2"/>
    </source>
</evidence>
<feature type="domain" description="Peptidase A1" evidence="6">
    <location>
        <begin position="10"/>
        <end position="350"/>
    </location>
</feature>
<evidence type="ECO:0000256" key="1">
    <source>
        <dbReference type="ARBA" id="ARBA00007447"/>
    </source>
</evidence>
<dbReference type="Gene3D" id="2.40.70.10">
    <property type="entry name" value="Acid Proteases"/>
    <property type="match status" value="2"/>
</dbReference>
<evidence type="ECO:0000256" key="5">
    <source>
        <dbReference type="RuleBase" id="RU000454"/>
    </source>
</evidence>
<gene>
    <name evidence="7" type="ORF">G7K_3900-t1</name>
</gene>
<dbReference type="InterPro" id="IPR001969">
    <property type="entry name" value="Aspartic_peptidase_AS"/>
</dbReference>
<name>A0A0E9NIW9_SAICN</name>
<dbReference type="PRINTS" id="PR00792">
    <property type="entry name" value="PEPSIN"/>
</dbReference>
<dbReference type="GO" id="GO:0004190">
    <property type="term" value="F:aspartic-type endopeptidase activity"/>
    <property type="evidence" value="ECO:0007669"/>
    <property type="project" value="UniProtKB-KW"/>
</dbReference>
<protein>
    <recommendedName>
        <fullName evidence="6">Peptidase A1 domain-containing protein</fullName>
    </recommendedName>
</protein>
<dbReference type="EMBL" id="BACD03000025">
    <property type="protein sequence ID" value="GAO49758.1"/>
    <property type="molecule type" value="Genomic_DNA"/>
</dbReference>
<dbReference type="STRING" id="698492.A0A0E9NIW9"/>
<proteinExistence type="inferred from homology"/>